<dbReference type="PANTHER" id="PTHR30146:SF109">
    <property type="entry name" value="HTH-TYPE TRANSCRIPTIONAL REGULATOR GALS"/>
    <property type="match status" value="1"/>
</dbReference>
<dbReference type="InterPro" id="IPR028082">
    <property type="entry name" value="Peripla_BP_I"/>
</dbReference>
<keyword evidence="3" id="KW-0804">Transcription</keyword>
<proteinExistence type="predicted"/>
<dbReference type="GO" id="GO:0003700">
    <property type="term" value="F:DNA-binding transcription factor activity"/>
    <property type="evidence" value="ECO:0007669"/>
    <property type="project" value="TreeGrafter"/>
</dbReference>
<protein>
    <submittedName>
        <fullName evidence="5">LacI family transcriptional regulator</fullName>
    </submittedName>
</protein>
<dbReference type="Proteomes" id="UP000188879">
    <property type="component" value="Unassembled WGS sequence"/>
</dbReference>
<dbReference type="InterPro" id="IPR046335">
    <property type="entry name" value="LacI/GalR-like_sensor"/>
</dbReference>
<dbReference type="Gene3D" id="3.40.50.2300">
    <property type="match status" value="2"/>
</dbReference>
<gene>
    <name evidence="5" type="ORF">BKE38_26025</name>
</gene>
<keyword evidence="1" id="KW-0805">Transcription regulation</keyword>
<name>A0A1V2GVH6_9PROT</name>
<feature type="non-terminal residue" evidence="5">
    <location>
        <position position="1"/>
    </location>
</feature>
<dbReference type="GO" id="GO:0000976">
    <property type="term" value="F:transcription cis-regulatory region binding"/>
    <property type="evidence" value="ECO:0007669"/>
    <property type="project" value="TreeGrafter"/>
</dbReference>
<comment type="caution">
    <text evidence="5">The sequence shown here is derived from an EMBL/GenBank/DDBJ whole genome shotgun (WGS) entry which is preliminary data.</text>
</comment>
<evidence type="ECO:0000256" key="1">
    <source>
        <dbReference type="ARBA" id="ARBA00023015"/>
    </source>
</evidence>
<organism evidence="5 6">
    <name type="scientific">Teichococcus deserti</name>
    <dbReference type="NCBI Taxonomy" id="1817963"/>
    <lineage>
        <taxon>Bacteria</taxon>
        <taxon>Pseudomonadati</taxon>
        <taxon>Pseudomonadota</taxon>
        <taxon>Alphaproteobacteria</taxon>
        <taxon>Acetobacterales</taxon>
        <taxon>Roseomonadaceae</taxon>
        <taxon>Roseomonas</taxon>
    </lineage>
</organism>
<evidence type="ECO:0000313" key="5">
    <source>
        <dbReference type="EMBL" id="ONG45828.1"/>
    </source>
</evidence>
<feature type="domain" description="Transcriptional regulator LacI/GalR-like sensor" evidence="4">
    <location>
        <begin position="79"/>
        <end position="237"/>
    </location>
</feature>
<evidence type="ECO:0000256" key="2">
    <source>
        <dbReference type="ARBA" id="ARBA00023125"/>
    </source>
</evidence>
<dbReference type="SUPFAM" id="SSF53822">
    <property type="entry name" value="Periplasmic binding protein-like I"/>
    <property type="match status" value="1"/>
</dbReference>
<evidence type="ECO:0000259" key="4">
    <source>
        <dbReference type="Pfam" id="PF13377"/>
    </source>
</evidence>
<reference evidence="5 6" key="1">
    <citation type="submission" date="2016-10" db="EMBL/GenBank/DDBJ databases">
        <title>Draft Genome sequence of Roseomonas sp. strain M3.</title>
        <authorList>
            <person name="Subhash Y."/>
            <person name="Lee S."/>
        </authorList>
    </citation>
    <scope>NUCLEOTIDE SEQUENCE [LARGE SCALE GENOMIC DNA]</scope>
    <source>
        <strain evidence="5 6">M3</strain>
    </source>
</reference>
<keyword evidence="2" id="KW-0238">DNA-binding</keyword>
<dbReference type="RefSeq" id="WP_076960181.1">
    <property type="nucleotide sequence ID" value="NZ_MLCO01000337.1"/>
</dbReference>
<sequence>SSFASVAAPGRCRARPGRSLRRLREHRVDGILLCPAIGPTAAEIGDLGLPCVQAMRRAPGLAGDFAGPADRERMEALAGHLIAGGRRRFAFAGAGMLHSGVRERLDGLRRALRRNGLPPPVLLRTPGTRAGGEAAAQLLQALPQRPDALVCVNDVLAFAAIPALQRAGWGVGGEIAVTGIGDVAEAATLRPALTTLRTEPRRIGETAVRLLLRRVQDPEAAAEQAILPTRLVVRESCGGARGVPEI</sequence>
<dbReference type="AlphaFoldDB" id="A0A1V2GVH6"/>
<accession>A0A1V2GVH6</accession>
<dbReference type="OrthoDB" id="8433438at2"/>
<dbReference type="EMBL" id="MLCO01000337">
    <property type="protein sequence ID" value="ONG45828.1"/>
    <property type="molecule type" value="Genomic_DNA"/>
</dbReference>
<keyword evidence="6" id="KW-1185">Reference proteome</keyword>
<dbReference type="Pfam" id="PF13377">
    <property type="entry name" value="Peripla_BP_3"/>
    <property type="match status" value="1"/>
</dbReference>
<evidence type="ECO:0000256" key="3">
    <source>
        <dbReference type="ARBA" id="ARBA00023163"/>
    </source>
</evidence>
<dbReference type="PANTHER" id="PTHR30146">
    <property type="entry name" value="LACI-RELATED TRANSCRIPTIONAL REPRESSOR"/>
    <property type="match status" value="1"/>
</dbReference>
<evidence type="ECO:0000313" key="6">
    <source>
        <dbReference type="Proteomes" id="UP000188879"/>
    </source>
</evidence>